<sequence>MMYFNNGTGGFYNDKLGGVPVGSVKLTDDDYQELLLLVEAGKKITIDSNGSIIGVDPEPPAPPTREEVEAMRLRAYADAVTGSDRYFSEAARMQIMGDEGWEQVRDQGISRYAEIQNDLAWPQ</sequence>
<name>A0A0U1PR60_9PSED</name>
<evidence type="ECO:0000313" key="1">
    <source>
        <dbReference type="EMBL" id="KKK07892.1"/>
    </source>
</evidence>
<proteinExistence type="predicted"/>
<dbReference type="EMBL" id="JQGJ02000029">
    <property type="protein sequence ID" value="KKK07892.1"/>
    <property type="molecule type" value="Genomic_DNA"/>
</dbReference>
<dbReference type="OrthoDB" id="7875280at2"/>
<protein>
    <recommendedName>
        <fullName evidence="3">Phage tail protein</fullName>
    </recommendedName>
</protein>
<dbReference type="AlphaFoldDB" id="A0A0U1PR60"/>
<reference evidence="1 2" key="1">
    <citation type="submission" date="2015-03" db="EMBL/GenBank/DDBJ databases">
        <title>Pseudomonas frederiksbergensis hydrocarbon degrader.</title>
        <authorList>
            <person name="Brown L.M."/>
            <person name="Ruiz O.N."/>
            <person name="Mueller S."/>
            <person name="Gunasekera T.S."/>
        </authorList>
    </citation>
    <scope>NUCLEOTIDE SEQUENCE [LARGE SCALE GENOMIC DNA]</scope>
    <source>
        <strain evidence="1 2">SI8</strain>
    </source>
</reference>
<comment type="caution">
    <text evidence="1">The sequence shown here is derived from an EMBL/GenBank/DDBJ whole genome shotgun (WGS) entry which is preliminary data.</text>
</comment>
<dbReference type="Proteomes" id="UP000030949">
    <property type="component" value="Unassembled WGS sequence"/>
</dbReference>
<evidence type="ECO:0000313" key="2">
    <source>
        <dbReference type="Proteomes" id="UP000030949"/>
    </source>
</evidence>
<accession>A0A0U1PR60</accession>
<evidence type="ECO:0008006" key="3">
    <source>
        <dbReference type="Google" id="ProtNLM"/>
    </source>
</evidence>
<gene>
    <name evidence="1" type="ORF">JZ00_31300</name>
</gene>
<dbReference type="RefSeq" id="WP_039594415.1">
    <property type="nucleotide sequence ID" value="NZ_JQGJ02000029.1"/>
</dbReference>
<organism evidence="1 2">
    <name type="scientific">Pseudomonas frederiksbergensis</name>
    <dbReference type="NCBI Taxonomy" id="104087"/>
    <lineage>
        <taxon>Bacteria</taxon>
        <taxon>Pseudomonadati</taxon>
        <taxon>Pseudomonadota</taxon>
        <taxon>Gammaproteobacteria</taxon>
        <taxon>Pseudomonadales</taxon>
        <taxon>Pseudomonadaceae</taxon>
        <taxon>Pseudomonas</taxon>
    </lineage>
</organism>